<protein>
    <submittedName>
        <fullName evidence="4">TetR/AcrR family transcriptional regulator</fullName>
    </submittedName>
</protein>
<keyword evidence="5" id="KW-1185">Reference proteome</keyword>
<gene>
    <name evidence="4" type="ORF">H7J73_26170</name>
</gene>
<accession>A0ABT3CIX0</accession>
<dbReference type="PROSITE" id="PS01081">
    <property type="entry name" value="HTH_TETR_1"/>
    <property type="match status" value="1"/>
</dbReference>
<dbReference type="InterPro" id="IPR023772">
    <property type="entry name" value="DNA-bd_HTH_TetR-type_CS"/>
</dbReference>
<evidence type="ECO:0000313" key="4">
    <source>
        <dbReference type="EMBL" id="MCV7229499.1"/>
    </source>
</evidence>
<reference evidence="4 5" key="1">
    <citation type="journal article" date="2022" name="BMC Genomics">
        <title>Comparative genome analysis of mycobacteria focusing on tRNA and non-coding RNA.</title>
        <authorList>
            <person name="Behra P.R.K."/>
            <person name="Pettersson B.M.F."/>
            <person name="Ramesh M."/>
            <person name="Das S."/>
            <person name="Dasgupta S."/>
            <person name="Kirsebom L.A."/>
        </authorList>
    </citation>
    <scope>NUCLEOTIDE SEQUENCE [LARGE SCALE GENOMIC DNA]</scope>
    <source>
        <strain evidence="4 5">DSM 44078</strain>
    </source>
</reference>
<feature type="DNA-binding region" description="H-T-H motif" evidence="2">
    <location>
        <begin position="40"/>
        <end position="59"/>
    </location>
</feature>
<dbReference type="PANTHER" id="PTHR30055:SF153">
    <property type="entry name" value="HTH-TYPE TRANSCRIPTIONAL REPRESSOR RV3405C"/>
    <property type="match status" value="1"/>
</dbReference>
<evidence type="ECO:0000256" key="2">
    <source>
        <dbReference type="PROSITE-ProRule" id="PRU00335"/>
    </source>
</evidence>
<evidence type="ECO:0000259" key="3">
    <source>
        <dbReference type="PROSITE" id="PS50977"/>
    </source>
</evidence>
<keyword evidence="1 2" id="KW-0238">DNA-binding</keyword>
<dbReference type="InterPro" id="IPR050109">
    <property type="entry name" value="HTH-type_TetR-like_transc_reg"/>
</dbReference>
<feature type="domain" description="HTH tetR-type" evidence="3">
    <location>
        <begin position="17"/>
        <end position="77"/>
    </location>
</feature>
<evidence type="ECO:0000256" key="1">
    <source>
        <dbReference type="ARBA" id="ARBA00023125"/>
    </source>
</evidence>
<organism evidence="4 5">
    <name type="scientific">Mycolicibacterium komossense</name>
    <dbReference type="NCBI Taxonomy" id="1779"/>
    <lineage>
        <taxon>Bacteria</taxon>
        <taxon>Bacillati</taxon>
        <taxon>Actinomycetota</taxon>
        <taxon>Actinomycetes</taxon>
        <taxon>Mycobacteriales</taxon>
        <taxon>Mycobacteriaceae</taxon>
        <taxon>Mycolicibacterium</taxon>
    </lineage>
</organism>
<dbReference type="RefSeq" id="WP_264070742.1">
    <property type="nucleotide sequence ID" value="NZ_JACKTY010000043.1"/>
</dbReference>
<dbReference type="PANTHER" id="PTHR30055">
    <property type="entry name" value="HTH-TYPE TRANSCRIPTIONAL REGULATOR RUTR"/>
    <property type="match status" value="1"/>
</dbReference>
<proteinExistence type="predicted"/>
<dbReference type="PRINTS" id="PR00455">
    <property type="entry name" value="HTHTETR"/>
</dbReference>
<dbReference type="InterPro" id="IPR001647">
    <property type="entry name" value="HTH_TetR"/>
</dbReference>
<dbReference type="Gene3D" id="1.10.357.10">
    <property type="entry name" value="Tetracycline Repressor, domain 2"/>
    <property type="match status" value="1"/>
</dbReference>
<dbReference type="EMBL" id="JACKTY010000043">
    <property type="protein sequence ID" value="MCV7229499.1"/>
    <property type="molecule type" value="Genomic_DNA"/>
</dbReference>
<evidence type="ECO:0000313" key="5">
    <source>
        <dbReference type="Proteomes" id="UP001526201"/>
    </source>
</evidence>
<comment type="caution">
    <text evidence="4">The sequence shown here is derived from an EMBL/GenBank/DDBJ whole genome shotgun (WGS) entry which is preliminary data.</text>
</comment>
<sequence>MATKRAKPATPPKPTGPSVVPAILTAAAELFADQGPSQTSLRQVAARAGVNYGLVFRHFGTKEQLVGAVLDDLGRRVADLIGRHITGPEFDAAVDIHSRVMARATLDGYPTDTLQTSHPGIAVLIDELKEQHETDLDARLAAAHSVALQLSWRLFEPYLRSATGLGELPSSELNAAIDQAAAVLGAAGTSTATEVPSG</sequence>
<dbReference type="Proteomes" id="UP001526201">
    <property type="component" value="Unassembled WGS sequence"/>
</dbReference>
<name>A0ABT3CIX0_9MYCO</name>
<dbReference type="SUPFAM" id="SSF46689">
    <property type="entry name" value="Homeodomain-like"/>
    <property type="match status" value="1"/>
</dbReference>
<dbReference type="InterPro" id="IPR009057">
    <property type="entry name" value="Homeodomain-like_sf"/>
</dbReference>
<dbReference type="PROSITE" id="PS50977">
    <property type="entry name" value="HTH_TETR_2"/>
    <property type="match status" value="1"/>
</dbReference>
<dbReference type="Pfam" id="PF00440">
    <property type="entry name" value="TetR_N"/>
    <property type="match status" value="1"/>
</dbReference>